<reference evidence="2 3" key="1">
    <citation type="submission" date="2019-05" db="EMBL/GenBank/DDBJ databases">
        <title>Mikania micrantha, genome provides insights into the molecular mechanism of rapid growth.</title>
        <authorList>
            <person name="Liu B."/>
        </authorList>
    </citation>
    <scope>NUCLEOTIDE SEQUENCE [LARGE SCALE GENOMIC DNA]</scope>
    <source>
        <strain evidence="2">NLD-2019</strain>
        <tissue evidence="2">Leaf</tissue>
    </source>
</reference>
<proteinExistence type="predicted"/>
<keyword evidence="3" id="KW-1185">Reference proteome</keyword>
<organism evidence="2 3">
    <name type="scientific">Mikania micrantha</name>
    <name type="common">bitter vine</name>
    <dbReference type="NCBI Taxonomy" id="192012"/>
    <lineage>
        <taxon>Eukaryota</taxon>
        <taxon>Viridiplantae</taxon>
        <taxon>Streptophyta</taxon>
        <taxon>Embryophyta</taxon>
        <taxon>Tracheophyta</taxon>
        <taxon>Spermatophyta</taxon>
        <taxon>Magnoliopsida</taxon>
        <taxon>eudicotyledons</taxon>
        <taxon>Gunneridae</taxon>
        <taxon>Pentapetalae</taxon>
        <taxon>asterids</taxon>
        <taxon>campanulids</taxon>
        <taxon>Asterales</taxon>
        <taxon>Asteraceae</taxon>
        <taxon>Asteroideae</taxon>
        <taxon>Heliantheae alliance</taxon>
        <taxon>Eupatorieae</taxon>
        <taxon>Mikania</taxon>
    </lineage>
</organism>
<evidence type="ECO:0000313" key="2">
    <source>
        <dbReference type="EMBL" id="KAD5961922.1"/>
    </source>
</evidence>
<dbReference type="AlphaFoldDB" id="A0A5N6PB49"/>
<gene>
    <name evidence="2" type="ORF">E3N88_13395</name>
</gene>
<evidence type="ECO:0000256" key="1">
    <source>
        <dbReference type="SAM" id="MobiDB-lite"/>
    </source>
</evidence>
<dbReference type="Proteomes" id="UP000326396">
    <property type="component" value="Linkage Group LG14"/>
</dbReference>
<feature type="region of interest" description="Disordered" evidence="1">
    <location>
        <begin position="171"/>
        <end position="211"/>
    </location>
</feature>
<accession>A0A5N6PB49</accession>
<name>A0A5N6PB49_9ASTR</name>
<dbReference type="EMBL" id="SZYD01000006">
    <property type="protein sequence ID" value="KAD5961922.1"/>
    <property type="molecule type" value="Genomic_DNA"/>
</dbReference>
<sequence length="339" mass="37857">MLKSPTPTPSYTTIVRVEFHSDRWPTVSLDAGYLQFQPEIQLYLWTPEVCSSTGDITSEMVPFDDRNQGFSYGLKRFLHAHTSHKDGIALADLVLLCEWDKLQQCTMGWCHLYVLNLSWKPFGSSLNCSMILVLVNHLAVLPLRLCQIPKMSFEMVCCMSMEALSVLNKMHASGHQPEPTSPTTHQPAPDLTPPAPPSPTPPEPSHSTQPQPPLLYIYSRPVIGNRSSVGCICFSIGNHYRRETSGSRSAIAIDRKNRDRQSSNRLSTGRIVIGNRLIGVEINEIGAENESAGGLKESFATRETEKQGLVRFVDIDQGGVHKRVGFFLIKQQALRCRQI</sequence>
<protein>
    <submittedName>
        <fullName evidence="2">Uncharacterized protein</fullName>
    </submittedName>
</protein>
<evidence type="ECO:0000313" key="3">
    <source>
        <dbReference type="Proteomes" id="UP000326396"/>
    </source>
</evidence>
<comment type="caution">
    <text evidence="2">The sequence shown here is derived from an EMBL/GenBank/DDBJ whole genome shotgun (WGS) entry which is preliminary data.</text>
</comment>
<feature type="compositionally biased region" description="Pro residues" evidence="1">
    <location>
        <begin position="190"/>
        <end position="204"/>
    </location>
</feature>